<evidence type="ECO:0000313" key="3">
    <source>
        <dbReference type="EMBL" id="CAH0046969.1"/>
    </source>
</evidence>
<dbReference type="OrthoDB" id="5151834at2759"/>
<keyword evidence="2" id="KW-0732">Signal</keyword>
<evidence type="ECO:0000313" key="4">
    <source>
        <dbReference type="Proteomes" id="UP000775872"/>
    </source>
</evidence>
<feature type="compositionally biased region" description="Low complexity" evidence="1">
    <location>
        <begin position="169"/>
        <end position="211"/>
    </location>
</feature>
<protein>
    <recommendedName>
        <fullName evidence="5">Infection structure specific protein</fullName>
    </recommendedName>
</protein>
<evidence type="ECO:0000256" key="2">
    <source>
        <dbReference type="SAM" id="SignalP"/>
    </source>
</evidence>
<keyword evidence="4" id="KW-1185">Reference proteome</keyword>
<feature type="compositionally biased region" description="Low complexity" evidence="1">
    <location>
        <begin position="137"/>
        <end position="162"/>
    </location>
</feature>
<evidence type="ECO:0008006" key="5">
    <source>
        <dbReference type="Google" id="ProtNLM"/>
    </source>
</evidence>
<accession>A0A9N9Z0S1</accession>
<feature type="chain" id="PRO_5040164643" description="Infection structure specific protein" evidence="2">
    <location>
        <begin position="20"/>
        <end position="233"/>
    </location>
</feature>
<dbReference type="AlphaFoldDB" id="A0A9N9Z0S1"/>
<name>A0A9N9Z0S1_9HYPO</name>
<sequence>MHPSSLLVLFSATASLVAGKTTTTIDKAEASCSAALDEYVEGIPTVPTALLDAVATNTNLRRPEATGDVCNIAWPSEVQSDIREYGSTVLAWYSSHEQSISTLFSQCPDAKAYGYVSSCADLWATYSAVPNSASATATATQTKSASKTASKSKGSATPTSSSTEDDDASTTSSSESSATTPANSSTFTTATSTSASTAGAASSSTQGGAAPKETGMRIAAVAVAGLVAAAAAL</sequence>
<proteinExistence type="predicted"/>
<gene>
    <name evidence="3" type="ORF">CSOL1703_00013205</name>
</gene>
<dbReference type="EMBL" id="CABFOC020000018">
    <property type="protein sequence ID" value="CAH0046969.1"/>
    <property type="molecule type" value="Genomic_DNA"/>
</dbReference>
<reference evidence="3" key="1">
    <citation type="submission" date="2021-10" db="EMBL/GenBank/DDBJ databases">
        <authorList>
            <person name="Piombo E."/>
        </authorList>
    </citation>
    <scope>NUCLEOTIDE SEQUENCE</scope>
</reference>
<feature type="region of interest" description="Disordered" evidence="1">
    <location>
        <begin position="137"/>
        <end position="211"/>
    </location>
</feature>
<dbReference type="Proteomes" id="UP000775872">
    <property type="component" value="Unassembled WGS sequence"/>
</dbReference>
<evidence type="ECO:0000256" key="1">
    <source>
        <dbReference type="SAM" id="MobiDB-lite"/>
    </source>
</evidence>
<feature type="signal peptide" evidence="2">
    <location>
        <begin position="1"/>
        <end position="19"/>
    </location>
</feature>
<comment type="caution">
    <text evidence="3">The sequence shown here is derived from an EMBL/GenBank/DDBJ whole genome shotgun (WGS) entry which is preliminary data.</text>
</comment>
<organism evidence="3 4">
    <name type="scientific">Clonostachys solani</name>
    <dbReference type="NCBI Taxonomy" id="160281"/>
    <lineage>
        <taxon>Eukaryota</taxon>
        <taxon>Fungi</taxon>
        <taxon>Dikarya</taxon>
        <taxon>Ascomycota</taxon>
        <taxon>Pezizomycotina</taxon>
        <taxon>Sordariomycetes</taxon>
        <taxon>Hypocreomycetidae</taxon>
        <taxon>Hypocreales</taxon>
        <taxon>Bionectriaceae</taxon>
        <taxon>Clonostachys</taxon>
    </lineage>
</organism>